<dbReference type="EMBL" id="FQXQ01000007">
    <property type="protein sequence ID" value="SHH91667.1"/>
    <property type="molecule type" value="Genomic_DNA"/>
</dbReference>
<feature type="chain" id="PRO_5013110435" evidence="4">
    <location>
        <begin position="21"/>
        <end position="687"/>
    </location>
</feature>
<dbReference type="STRING" id="1195760.SAMN05444281_2695"/>
<keyword evidence="4" id="KW-0732">Signal</keyword>
<dbReference type="Pfam" id="PF14559">
    <property type="entry name" value="TPR_19"/>
    <property type="match status" value="1"/>
</dbReference>
<evidence type="ECO:0000256" key="1">
    <source>
        <dbReference type="ARBA" id="ARBA00022737"/>
    </source>
</evidence>
<proteinExistence type="predicted"/>
<evidence type="ECO:0000256" key="3">
    <source>
        <dbReference type="PROSITE-ProRule" id="PRU00339"/>
    </source>
</evidence>
<accession>A0A1M5WVP1</accession>
<organism evidence="5 6">
    <name type="scientific">Wenyingzhuangia marina</name>
    <dbReference type="NCBI Taxonomy" id="1195760"/>
    <lineage>
        <taxon>Bacteria</taxon>
        <taxon>Pseudomonadati</taxon>
        <taxon>Bacteroidota</taxon>
        <taxon>Flavobacteriia</taxon>
        <taxon>Flavobacteriales</taxon>
        <taxon>Flavobacteriaceae</taxon>
        <taxon>Wenyingzhuangia</taxon>
    </lineage>
</organism>
<protein>
    <submittedName>
        <fullName evidence="5">Tetratricopeptide repeat-containing protein</fullName>
    </submittedName>
</protein>
<feature type="repeat" description="TPR" evidence="3">
    <location>
        <begin position="19"/>
        <end position="52"/>
    </location>
</feature>
<dbReference type="OrthoDB" id="919555at2"/>
<reference evidence="6" key="1">
    <citation type="submission" date="2016-11" db="EMBL/GenBank/DDBJ databases">
        <authorList>
            <person name="Varghese N."/>
            <person name="Submissions S."/>
        </authorList>
    </citation>
    <scope>NUCLEOTIDE SEQUENCE [LARGE SCALE GENOMIC DNA]</scope>
    <source>
        <strain evidence="6">DSM 100572</strain>
    </source>
</reference>
<sequence>MKNLSFVIFLLFFTTNIAFAQQMQTGFTYLETGNYKKAEIFFENILKEYPKNKTAKLCYGRAVGLNGKPEQAVTIFTELLTTYPGDFEIQLNYAESLLWSKKFNQAKEYYVQLTNTNPKSFAALLGYANTLSNLKEYTKALEYVNKALEVLPNNPNAMVSKKYIYLGLANQQQQKQQYKEAIATLKTDMELFPKDRDIYLNLANTYIIAKKHQEAEALFVEMQQDSTLYFHAKNGLALNAHLQEKDKKALEISTKTLSEIDETTPKKDIKSTQERYAQALIWNRKYKKAKKYIDEIAKGKEKENWILGLKATLYTYTGDFNKSLNTYNAILSNDETSFDGNLGKANALKANGQINNAYLAARETLVHFPNQKDALNFINNLNSSYIPVFESDARYSFDNGDSKAYTSTSRVVFPMSTKLTLSTQYQYKKAINDVTDNNSTSNLIGAGLGYQLHPKINFLGTVGINKINGNKSSYDQFYTDILFKTKPFKLQHLDIGYKRELQNFNAELLNREIIQNNFYGNYNLSTNFNLGWFTQYYYTTQNDDNTRNLLFTSLYYNLLPKPALKTGINFQYLTFKNQVPTIYFSPAEFKAIEVFVNLIKDRGIAKSKNWYYGLTTAIGYQYIEKQAKQSTYRIQSNIGYKFTDQCYLEGFANHSNIASAAASGFTFTEFGVKFTWHFLKKPIFKTL</sequence>
<keyword evidence="2 3" id="KW-0802">TPR repeat</keyword>
<dbReference type="Pfam" id="PF13174">
    <property type="entry name" value="TPR_6"/>
    <property type="match status" value="1"/>
</dbReference>
<dbReference type="SMART" id="SM00028">
    <property type="entry name" value="TPR"/>
    <property type="match status" value="7"/>
</dbReference>
<dbReference type="SUPFAM" id="SSF48452">
    <property type="entry name" value="TPR-like"/>
    <property type="match status" value="2"/>
</dbReference>
<evidence type="ECO:0000256" key="2">
    <source>
        <dbReference type="ARBA" id="ARBA00022803"/>
    </source>
</evidence>
<dbReference type="PANTHER" id="PTHR45586">
    <property type="entry name" value="TPR REPEAT-CONTAINING PROTEIN PA4667"/>
    <property type="match status" value="1"/>
</dbReference>
<dbReference type="Gene3D" id="1.25.40.10">
    <property type="entry name" value="Tetratricopeptide repeat domain"/>
    <property type="match status" value="2"/>
</dbReference>
<evidence type="ECO:0000313" key="5">
    <source>
        <dbReference type="EMBL" id="SHH91667.1"/>
    </source>
</evidence>
<dbReference type="AlphaFoldDB" id="A0A1M5WVP1"/>
<dbReference type="PANTHER" id="PTHR45586:SF1">
    <property type="entry name" value="LIPOPOLYSACCHARIDE ASSEMBLY PROTEIN B"/>
    <property type="match status" value="1"/>
</dbReference>
<keyword evidence="1" id="KW-0677">Repeat</keyword>
<dbReference type="InterPro" id="IPR019734">
    <property type="entry name" value="TPR_rpt"/>
</dbReference>
<evidence type="ECO:0000313" key="6">
    <source>
        <dbReference type="Proteomes" id="UP000184109"/>
    </source>
</evidence>
<evidence type="ECO:0000256" key="4">
    <source>
        <dbReference type="SAM" id="SignalP"/>
    </source>
</evidence>
<keyword evidence="6" id="KW-1185">Reference proteome</keyword>
<dbReference type="Pfam" id="PF13181">
    <property type="entry name" value="TPR_8"/>
    <property type="match status" value="1"/>
</dbReference>
<dbReference type="PROSITE" id="PS50005">
    <property type="entry name" value="TPR"/>
    <property type="match status" value="2"/>
</dbReference>
<dbReference type="InterPro" id="IPR051012">
    <property type="entry name" value="CellSynth/LPSAsmb/PSIAsmb"/>
</dbReference>
<dbReference type="InterPro" id="IPR011990">
    <property type="entry name" value="TPR-like_helical_dom_sf"/>
</dbReference>
<gene>
    <name evidence="5" type="ORF">SAMN05444281_2695</name>
</gene>
<feature type="signal peptide" evidence="4">
    <location>
        <begin position="1"/>
        <end position="20"/>
    </location>
</feature>
<dbReference type="RefSeq" id="WP_073122409.1">
    <property type="nucleotide sequence ID" value="NZ_BMEN01000007.1"/>
</dbReference>
<feature type="repeat" description="TPR" evidence="3">
    <location>
        <begin position="121"/>
        <end position="154"/>
    </location>
</feature>
<name>A0A1M5WVP1_9FLAO</name>
<dbReference type="Proteomes" id="UP000184109">
    <property type="component" value="Unassembled WGS sequence"/>
</dbReference>